<feature type="transmembrane region" description="Helical" evidence="1">
    <location>
        <begin position="220"/>
        <end position="238"/>
    </location>
</feature>
<feature type="transmembrane region" description="Helical" evidence="1">
    <location>
        <begin position="167"/>
        <end position="184"/>
    </location>
</feature>
<dbReference type="InterPro" id="IPR002656">
    <property type="entry name" value="Acyl_transf_3_dom"/>
</dbReference>
<dbReference type="PANTHER" id="PTHR23028">
    <property type="entry name" value="ACETYLTRANSFERASE"/>
    <property type="match status" value="1"/>
</dbReference>
<evidence type="ECO:0000313" key="4">
    <source>
        <dbReference type="EMBL" id="PZO87424.1"/>
    </source>
</evidence>
<dbReference type="SUPFAM" id="SSF52266">
    <property type="entry name" value="SGNH hydrolase"/>
    <property type="match status" value="1"/>
</dbReference>
<name>A0A2W4ZYL2_9BACT</name>
<dbReference type="GO" id="GO:0009103">
    <property type="term" value="P:lipopolysaccharide biosynthetic process"/>
    <property type="evidence" value="ECO:0007669"/>
    <property type="project" value="TreeGrafter"/>
</dbReference>
<reference evidence="4 5" key="1">
    <citation type="submission" date="2017-08" db="EMBL/GenBank/DDBJ databases">
        <title>Infants hospitalized years apart are colonized by the same room-sourced microbial strains.</title>
        <authorList>
            <person name="Brooks B."/>
            <person name="Olm M.R."/>
            <person name="Firek B.A."/>
            <person name="Baker R."/>
            <person name="Thomas B.C."/>
            <person name="Morowitz M.J."/>
            <person name="Banfield J.F."/>
        </authorList>
    </citation>
    <scope>NUCLEOTIDE SEQUENCE [LARGE SCALE GENOMIC DNA]</scope>
    <source>
        <strain evidence="4">S2_018_000_R2_104</strain>
    </source>
</reference>
<dbReference type="Proteomes" id="UP000249557">
    <property type="component" value="Unassembled WGS sequence"/>
</dbReference>
<keyword evidence="1" id="KW-1133">Transmembrane helix</keyword>
<gene>
    <name evidence="4" type="ORF">DI626_04015</name>
</gene>
<evidence type="ECO:0000259" key="2">
    <source>
        <dbReference type="Pfam" id="PF01757"/>
    </source>
</evidence>
<feature type="domain" description="SGNH" evidence="3">
    <location>
        <begin position="391"/>
        <end position="617"/>
    </location>
</feature>
<feature type="transmembrane region" description="Helical" evidence="1">
    <location>
        <begin position="31"/>
        <end position="51"/>
    </location>
</feature>
<keyword evidence="1" id="KW-0472">Membrane</keyword>
<feature type="transmembrane region" description="Helical" evidence="1">
    <location>
        <begin position="343"/>
        <end position="363"/>
    </location>
</feature>
<comment type="caution">
    <text evidence="4">The sequence shown here is derived from an EMBL/GenBank/DDBJ whole genome shotgun (WGS) entry which is preliminary data.</text>
</comment>
<organism evidence="4 5">
    <name type="scientific">Micavibrio aeruginosavorus</name>
    <dbReference type="NCBI Taxonomy" id="349221"/>
    <lineage>
        <taxon>Bacteria</taxon>
        <taxon>Pseudomonadati</taxon>
        <taxon>Bdellovibrionota</taxon>
        <taxon>Bdellovibrionia</taxon>
        <taxon>Bdellovibrionales</taxon>
        <taxon>Pseudobdellovibrionaceae</taxon>
        <taxon>Micavibrio</taxon>
    </lineage>
</organism>
<accession>A0A2W4ZYL2</accession>
<feature type="transmembrane region" description="Helical" evidence="1">
    <location>
        <begin position="72"/>
        <end position="94"/>
    </location>
</feature>
<dbReference type="InterPro" id="IPR050879">
    <property type="entry name" value="Acyltransferase_3"/>
</dbReference>
<feature type="transmembrane region" description="Helical" evidence="1">
    <location>
        <begin position="244"/>
        <end position="262"/>
    </location>
</feature>
<dbReference type="InterPro" id="IPR043968">
    <property type="entry name" value="SGNH"/>
</dbReference>
<evidence type="ECO:0008006" key="6">
    <source>
        <dbReference type="Google" id="ProtNLM"/>
    </source>
</evidence>
<feature type="transmembrane region" description="Helical" evidence="1">
    <location>
        <begin position="274"/>
        <end position="292"/>
    </location>
</feature>
<protein>
    <recommendedName>
        <fullName evidence="6">Acyltransferase</fullName>
    </recommendedName>
</protein>
<evidence type="ECO:0000313" key="5">
    <source>
        <dbReference type="Proteomes" id="UP000249557"/>
    </source>
</evidence>
<dbReference type="Pfam" id="PF19040">
    <property type="entry name" value="SGNH"/>
    <property type="match status" value="1"/>
</dbReference>
<dbReference type="GO" id="GO:0016020">
    <property type="term" value="C:membrane"/>
    <property type="evidence" value="ECO:0007669"/>
    <property type="project" value="TreeGrafter"/>
</dbReference>
<dbReference type="Pfam" id="PF01757">
    <property type="entry name" value="Acyl_transf_3"/>
    <property type="match status" value="1"/>
</dbReference>
<keyword evidence="1" id="KW-0812">Transmembrane</keyword>
<dbReference type="GO" id="GO:0016747">
    <property type="term" value="F:acyltransferase activity, transferring groups other than amino-acyl groups"/>
    <property type="evidence" value="ECO:0007669"/>
    <property type="project" value="InterPro"/>
</dbReference>
<dbReference type="AlphaFoldDB" id="A0A2W4ZYL2"/>
<dbReference type="PANTHER" id="PTHR23028:SF53">
    <property type="entry name" value="ACYL_TRANSF_3 DOMAIN-CONTAINING PROTEIN"/>
    <property type="match status" value="1"/>
</dbReference>
<evidence type="ECO:0000256" key="1">
    <source>
        <dbReference type="SAM" id="Phobius"/>
    </source>
</evidence>
<sequence length="631" mass="71735">MPYLPYIDGLRGIAVLAILLFHLDVSLFQGGFIGVDLFFVISGYLITSIIMREMREGRFSFAAFYARRVRRIFPALFVMLFFASVGAVLFLGLLEFGDYFKAVRYAAAQVSNFLFSQEVDYFAPDVSHSPLLHTWSLGVEEQFYLIWPMVLLAAYKFLKRGDRAGRLLVPIFFASLLISEYLVRTDGMQAFYHLHSRAWQLALGGIVALDIIGRPRGERVLRLLPAAGLILMTAPVFLYDEQNFPGLKALVPCLGIAMILYAGRHAESAVTKMLAFKPLISVGVISYSVYLWHWPLIAFYKTYFASGLTPQAATGIAAATFGIAYLSYRFIEQPFRKHKFSSAKTLGTAFILILCFIGASNVVKRSSDAPWRVTYEINKLERSPHSLDRICSVESGAYDRETCIVGPNKGSYEVILTGDSHASHYAPMIFAWAKERGYTVRLFTRGACPAWVMPSEMRFRYGRPDTYCMQLTEDFYKTLERDKSIEYVFIGLSDPSAKEDVRRSLERLGKTGKKVVYLGRVTKFAENPHDCQVRHNLMISKIFPKEPVNCLAFDPSTYEKSRTEFDYLKAISEGYGIPYFDPTEFMREPIDGEGHFLYMDKSHMNLYGGGYLAPYFSKFMKAQEEKRPAFR</sequence>
<evidence type="ECO:0000259" key="3">
    <source>
        <dbReference type="Pfam" id="PF19040"/>
    </source>
</evidence>
<feature type="domain" description="Acyltransferase 3" evidence="2">
    <location>
        <begin position="5"/>
        <end position="328"/>
    </location>
</feature>
<dbReference type="EMBL" id="QFNK01000058">
    <property type="protein sequence ID" value="PZO87424.1"/>
    <property type="molecule type" value="Genomic_DNA"/>
</dbReference>
<feature type="transmembrane region" description="Helical" evidence="1">
    <location>
        <begin position="312"/>
        <end position="331"/>
    </location>
</feature>
<proteinExistence type="predicted"/>